<dbReference type="EMBL" id="LGUF01000007">
    <property type="protein sequence ID" value="KON87415.1"/>
    <property type="molecule type" value="Genomic_DNA"/>
</dbReference>
<dbReference type="PATRIC" id="fig|1459.3.peg.2506"/>
<organism evidence="1 2">
    <name type="scientific">Sporosarcina globispora</name>
    <name type="common">Bacillus globisporus</name>
    <dbReference type="NCBI Taxonomy" id="1459"/>
    <lineage>
        <taxon>Bacteria</taxon>
        <taxon>Bacillati</taxon>
        <taxon>Bacillota</taxon>
        <taxon>Bacilli</taxon>
        <taxon>Bacillales</taxon>
        <taxon>Caryophanaceae</taxon>
        <taxon>Sporosarcina</taxon>
    </lineage>
</organism>
<dbReference type="STRING" id="1459.AF332_11650"/>
<proteinExistence type="predicted"/>
<dbReference type="Proteomes" id="UP000037109">
    <property type="component" value="Unassembled WGS sequence"/>
</dbReference>
<reference evidence="2" key="1">
    <citation type="submission" date="2015-07" db="EMBL/GenBank/DDBJ databases">
        <title>Fjat-10036 dsm4.</title>
        <authorList>
            <person name="Liu B."/>
            <person name="Wang J."/>
            <person name="Zhu Y."/>
            <person name="Liu G."/>
            <person name="Chen Q."/>
            <person name="Chen Z."/>
            <person name="Lan J."/>
            <person name="Che J."/>
            <person name="Ge C."/>
            <person name="Shi H."/>
            <person name="Pan Z."/>
            <person name="Liu X."/>
        </authorList>
    </citation>
    <scope>NUCLEOTIDE SEQUENCE [LARGE SCALE GENOMIC DNA]</scope>
    <source>
        <strain evidence="2">DSM 4</strain>
    </source>
</reference>
<dbReference type="AlphaFoldDB" id="A0A0M0GBX0"/>
<evidence type="ECO:0000313" key="2">
    <source>
        <dbReference type="Proteomes" id="UP000037109"/>
    </source>
</evidence>
<protein>
    <submittedName>
        <fullName evidence="1">Uncharacterized protein</fullName>
    </submittedName>
</protein>
<keyword evidence="2" id="KW-1185">Reference proteome</keyword>
<evidence type="ECO:0000313" key="1">
    <source>
        <dbReference type="EMBL" id="KON87415.1"/>
    </source>
</evidence>
<sequence length="72" mass="8535">MENKIIKQGSIHMKTMDKNLFIKWATKRMEFLKDRIDRDFGGGLVDDLGKFNEIKMIKEAAERGEFDIKVWE</sequence>
<comment type="caution">
    <text evidence="1">The sequence shown here is derived from an EMBL/GenBank/DDBJ whole genome shotgun (WGS) entry which is preliminary data.</text>
</comment>
<name>A0A0M0GBX0_SPOGL</name>
<gene>
    <name evidence="1" type="ORF">AF332_11650</name>
</gene>
<accession>A0A0M0GBX0</accession>